<evidence type="ECO:0000256" key="4">
    <source>
        <dbReference type="ARBA" id="ARBA00022771"/>
    </source>
</evidence>
<dbReference type="SUPFAM" id="SSF57667">
    <property type="entry name" value="beta-beta-alpha zinc fingers"/>
    <property type="match status" value="1"/>
</dbReference>
<evidence type="ECO:0000256" key="10">
    <source>
        <dbReference type="SAM" id="MobiDB-lite"/>
    </source>
</evidence>
<dbReference type="PROSITE" id="PS50157">
    <property type="entry name" value="ZINC_FINGER_C2H2_2"/>
    <property type="match status" value="2"/>
</dbReference>
<dbReference type="GO" id="GO:0005634">
    <property type="term" value="C:nucleus"/>
    <property type="evidence" value="ECO:0007669"/>
    <property type="project" value="UniProtKB-SubCell"/>
</dbReference>
<evidence type="ECO:0000256" key="1">
    <source>
        <dbReference type="ARBA" id="ARBA00004123"/>
    </source>
</evidence>
<keyword evidence="13" id="KW-1185">Reference proteome</keyword>
<feature type="region of interest" description="Disordered" evidence="10">
    <location>
        <begin position="543"/>
        <end position="572"/>
    </location>
</feature>
<evidence type="ECO:0000256" key="3">
    <source>
        <dbReference type="ARBA" id="ARBA00022737"/>
    </source>
</evidence>
<reference evidence="12" key="1">
    <citation type="journal article" date="2020" name="Stud. Mycol.">
        <title>101 Dothideomycetes genomes: a test case for predicting lifestyles and emergence of pathogens.</title>
        <authorList>
            <person name="Haridas S."/>
            <person name="Albert R."/>
            <person name="Binder M."/>
            <person name="Bloem J."/>
            <person name="Labutti K."/>
            <person name="Salamov A."/>
            <person name="Andreopoulos B."/>
            <person name="Baker S."/>
            <person name="Barry K."/>
            <person name="Bills G."/>
            <person name="Bluhm B."/>
            <person name="Cannon C."/>
            <person name="Castanera R."/>
            <person name="Culley D."/>
            <person name="Daum C."/>
            <person name="Ezra D."/>
            <person name="Gonzalez J."/>
            <person name="Henrissat B."/>
            <person name="Kuo A."/>
            <person name="Liang C."/>
            <person name="Lipzen A."/>
            <person name="Lutzoni F."/>
            <person name="Magnuson J."/>
            <person name="Mondo S."/>
            <person name="Nolan M."/>
            <person name="Ohm R."/>
            <person name="Pangilinan J."/>
            <person name="Park H.-J."/>
            <person name="Ramirez L."/>
            <person name="Alfaro M."/>
            <person name="Sun H."/>
            <person name="Tritt A."/>
            <person name="Yoshinaga Y."/>
            <person name="Zwiers L.-H."/>
            <person name="Turgeon B."/>
            <person name="Goodwin S."/>
            <person name="Spatafora J."/>
            <person name="Crous P."/>
            <person name="Grigoriev I."/>
        </authorList>
    </citation>
    <scope>NUCLEOTIDE SEQUENCE</scope>
    <source>
        <strain evidence="12">ATCC 16933</strain>
    </source>
</reference>
<dbReference type="PANTHER" id="PTHR24394:SF44">
    <property type="entry name" value="ZINC FINGER PROTEIN 271-LIKE"/>
    <property type="match status" value="1"/>
</dbReference>
<evidence type="ECO:0000313" key="13">
    <source>
        <dbReference type="Proteomes" id="UP000799766"/>
    </source>
</evidence>
<dbReference type="Pfam" id="PF00096">
    <property type="entry name" value="zf-C2H2"/>
    <property type="match status" value="2"/>
</dbReference>
<organism evidence="12 13">
    <name type="scientific">Lineolata rhizophorae</name>
    <dbReference type="NCBI Taxonomy" id="578093"/>
    <lineage>
        <taxon>Eukaryota</taxon>
        <taxon>Fungi</taxon>
        <taxon>Dikarya</taxon>
        <taxon>Ascomycota</taxon>
        <taxon>Pezizomycotina</taxon>
        <taxon>Dothideomycetes</taxon>
        <taxon>Dothideomycetes incertae sedis</taxon>
        <taxon>Lineolatales</taxon>
        <taxon>Lineolataceae</taxon>
        <taxon>Lineolata</taxon>
    </lineage>
</organism>
<keyword evidence="8" id="KW-0539">Nucleus</keyword>
<dbReference type="GO" id="GO:0000981">
    <property type="term" value="F:DNA-binding transcription factor activity, RNA polymerase II-specific"/>
    <property type="evidence" value="ECO:0007669"/>
    <property type="project" value="TreeGrafter"/>
</dbReference>
<evidence type="ECO:0000256" key="2">
    <source>
        <dbReference type="ARBA" id="ARBA00022723"/>
    </source>
</evidence>
<evidence type="ECO:0000256" key="8">
    <source>
        <dbReference type="ARBA" id="ARBA00023242"/>
    </source>
</evidence>
<dbReference type="Gene3D" id="3.30.160.60">
    <property type="entry name" value="Classic Zinc Finger"/>
    <property type="match status" value="2"/>
</dbReference>
<keyword evidence="3" id="KW-0677">Repeat</keyword>
<dbReference type="AlphaFoldDB" id="A0A6A6NZT3"/>
<dbReference type="SMART" id="SM00355">
    <property type="entry name" value="ZnF_C2H2"/>
    <property type="match status" value="2"/>
</dbReference>
<feature type="domain" description="C2H2-type" evidence="11">
    <location>
        <begin position="455"/>
        <end position="483"/>
    </location>
</feature>
<accession>A0A6A6NZT3</accession>
<keyword evidence="4 9" id="KW-0863">Zinc-finger</keyword>
<evidence type="ECO:0000256" key="7">
    <source>
        <dbReference type="ARBA" id="ARBA00023163"/>
    </source>
</evidence>
<feature type="domain" description="C2H2-type" evidence="11">
    <location>
        <begin position="484"/>
        <end position="506"/>
    </location>
</feature>
<dbReference type="GO" id="GO:0008270">
    <property type="term" value="F:zinc ion binding"/>
    <property type="evidence" value="ECO:0007669"/>
    <property type="project" value="UniProtKB-KW"/>
</dbReference>
<dbReference type="InterPro" id="IPR036236">
    <property type="entry name" value="Znf_C2H2_sf"/>
</dbReference>
<gene>
    <name evidence="12" type="ORF">BDY21DRAFT_41621</name>
</gene>
<dbReference type="Proteomes" id="UP000799766">
    <property type="component" value="Unassembled WGS sequence"/>
</dbReference>
<evidence type="ECO:0000256" key="6">
    <source>
        <dbReference type="ARBA" id="ARBA00023015"/>
    </source>
</evidence>
<dbReference type="PANTHER" id="PTHR24394">
    <property type="entry name" value="ZINC FINGER PROTEIN"/>
    <property type="match status" value="1"/>
</dbReference>
<evidence type="ECO:0000259" key="11">
    <source>
        <dbReference type="PROSITE" id="PS50157"/>
    </source>
</evidence>
<keyword evidence="6" id="KW-0805">Transcription regulation</keyword>
<feature type="compositionally biased region" description="Low complexity" evidence="10">
    <location>
        <begin position="414"/>
        <end position="431"/>
    </location>
</feature>
<comment type="subcellular location">
    <subcellularLocation>
        <location evidence="1">Nucleus</location>
    </subcellularLocation>
</comment>
<keyword evidence="2" id="KW-0479">Metal-binding</keyword>
<feature type="compositionally biased region" description="Low complexity" evidence="10">
    <location>
        <begin position="548"/>
        <end position="558"/>
    </location>
</feature>
<evidence type="ECO:0000256" key="9">
    <source>
        <dbReference type="PROSITE-ProRule" id="PRU00042"/>
    </source>
</evidence>
<proteinExistence type="predicted"/>
<keyword evidence="5" id="KW-0862">Zinc</keyword>
<feature type="region of interest" description="Disordered" evidence="10">
    <location>
        <begin position="337"/>
        <end position="449"/>
    </location>
</feature>
<name>A0A6A6NZT3_9PEZI</name>
<dbReference type="PROSITE" id="PS00028">
    <property type="entry name" value="ZINC_FINGER_C2H2_1"/>
    <property type="match status" value="2"/>
</dbReference>
<evidence type="ECO:0000313" key="12">
    <source>
        <dbReference type="EMBL" id="KAF2456723.1"/>
    </source>
</evidence>
<dbReference type="EMBL" id="MU001682">
    <property type="protein sequence ID" value="KAF2456723.1"/>
    <property type="molecule type" value="Genomic_DNA"/>
</dbReference>
<feature type="region of interest" description="Disordered" evidence="10">
    <location>
        <begin position="194"/>
        <end position="237"/>
    </location>
</feature>
<protein>
    <recommendedName>
        <fullName evidence="11">C2H2-type domain-containing protein</fullName>
    </recommendedName>
</protein>
<sequence length="572" mass="62205">MDGTYAAHSSHMMGPSHFYYYTPDPSAENRQHGHFSAQPHGLPYPPQEAMSMAFQRPASQQQMRPAYAPQPLLTPVASPQPTHQKPSIFVQHESPFLQVDTECEGRLMPATPPLSSGSAMSSPPPSCEILPTPVNGAFFAREDLEGIVKKGCEDEVFSEILATGDWPGSQSPPMTPVFIQTAVSSASEGQGSYLLSASNCPSLSPSPAPSPQPRSSTSETETSFCDPRNLTVGSTSNGATDFALPTLCPGDDEEHKLILRGDAFTAKSEDHQVNGSDPFGATGLPTFEPLFELDSPEDELANLNQFPPTDNAYFVGNKRQRTDLIAFSGEEELAAEENFSEFEEDQLVHGLPTPCGSDASFDMGGLQKKQKKMAKKGNSSDSESESDFGVVKFQASARGKDKTEAVQQESSVDTQSETSEAVSSQSSSESPAQPPTQVSRRGRKQSLTEDPSKQFVCNLCNRRFRRQEHLKRHYRSLHTGEKPFECNECGKKFSRSDNLSQHQRTHGTGAIVLGVVDSSQQHEGAYTPEQIQALGDYLYNAVDAIPTDPSSSGSLSDDGGAEKKNRKRKREE</sequence>
<dbReference type="OrthoDB" id="654211at2759"/>
<dbReference type="InterPro" id="IPR013087">
    <property type="entry name" value="Znf_C2H2_type"/>
</dbReference>
<keyword evidence="7" id="KW-0804">Transcription</keyword>
<dbReference type="FunFam" id="3.30.160.60:FF:000141">
    <property type="entry name" value="C2H2 zinc finger protein"/>
    <property type="match status" value="1"/>
</dbReference>
<evidence type="ECO:0000256" key="5">
    <source>
        <dbReference type="ARBA" id="ARBA00022833"/>
    </source>
</evidence>
<dbReference type="FunFam" id="3.30.160.60:FF:000016">
    <property type="entry name" value="zinc finger protein 37 homolog"/>
    <property type="match status" value="1"/>
</dbReference>